<dbReference type="RefSeq" id="WP_282583457.1">
    <property type="nucleotide sequence ID" value="NZ_JAMOIM010000002.1"/>
</dbReference>
<keyword evidence="2" id="KW-1185">Reference proteome</keyword>
<dbReference type="EMBL" id="JAMOIM010000002">
    <property type="protein sequence ID" value="MCW6507085.1"/>
    <property type="molecule type" value="Genomic_DNA"/>
</dbReference>
<dbReference type="Proteomes" id="UP001165667">
    <property type="component" value="Unassembled WGS sequence"/>
</dbReference>
<dbReference type="AlphaFoldDB" id="A0AA42CLA0"/>
<evidence type="ECO:0000313" key="1">
    <source>
        <dbReference type="EMBL" id="MCW6507085.1"/>
    </source>
</evidence>
<accession>A0AA42CLA0</accession>
<organism evidence="1 2">
    <name type="scientific">Lichenifustis flavocetrariae</name>
    <dbReference type="NCBI Taxonomy" id="2949735"/>
    <lineage>
        <taxon>Bacteria</taxon>
        <taxon>Pseudomonadati</taxon>
        <taxon>Pseudomonadota</taxon>
        <taxon>Alphaproteobacteria</taxon>
        <taxon>Hyphomicrobiales</taxon>
        <taxon>Lichenihabitantaceae</taxon>
        <taxon>Lichenifustis</taxon>
    </lineage>
</organism>
<evidence type="ECO:0000313" key="2">
    <source>
        <dbReference type="Proteomes" id="UP001165667"/>
    </source>
</evidence>
<gene>
    <name evidence="1" type="ORF">M8523_03515</name>
</gene>
<protein>
    <submittedName>
        <fullName evidence="1">Uncharacterized protein</fullName>
    </submittedName>
</protein>
<name>A0AA42CLA0_9HYPH</name>
<comment type="caution">
    <text evidence="1">The sequence shown here is derived from an EMBL/GenBank/DDBJ whole genome shotgun (WGS) entry which is preliminary data.</text>
</comment>
<proteinExistence type="predicted"/>
<sequence>MPTDEETNDRLKAMAERLLAAVGDEHDVGVIALAIGALVGTFSRASDKPVSFLSVVHRTACAVIDGSALDD</sequence>
<reference evidence="1" key="1">
    <citation type="submission" date="2022-05" db="EMBL/GenBank/DDBJ databases">
        <authorList>
            <person name="Pankratov T."/>
        </authorList>
    </citation>
    <scope>NUCLEOTIDE SEQUENCE</scope>
    <source>
        <strain evidence="1">BP6-180914</strain>
    </source>
</reference>